<dbReference type="CDD" id="cd10318">
    <property type="entry name" value="RGL11"/>
    <property type="match status" value="1"/>
</dbReference>
<dbReference type="PROSITE" id="PS51257">
    <property type="entry name" value="PROKAR_LIPOPROTEIN"/>
    <property type="match status" value="1"/>
</dbReference>
<evidence type="ECO:0000256" key="1">
    <source>
        <dbReference type="SAM" id="MobiDB-lite"/>
    </source>
</evidence>
<dbReference type="PANTHER" id="PTHR43118">
    <property type="entry name" value="RHAMNOGALACTURONAN LYASE (EUROFUNG)"/>
    <property type="match status" value="1"/>
</dbReference>
<dbReference type="InterPro" id="IPR013783">
    <property type="entry name" value="Ig-like_fold"/>
</dbReference>
<dbReference type="OrthoDB" id="9802318at2"/>
<gene>
    <name evidence="5" type="ORF">SOCEGT47_027570</name>
</gene>
<organism evidence="5 6">
    <name type="scientific">Sorangium cellulosum</name>
    <name type="common">Polyangium cellulosum</name>
    <dbReference type="NCBI Taxonomy" id="56"/>
    <lineage>
        <taxon>Bacteria</taxon>
        <taxon>Pseudomonadati</taxon>
        <taxon>Myxococcota</taxon>
        <taxon>Polyangia</taxon>
        <taxon>Polyangiales</taxon>
        <taxon>Polyangiaceae</taxon>
        <taxon>Sorangium</taxon>
    </lineage>
</organism>
<feature type="region of interest" description="Disordered" evidence="1">
    <location>
        <begin position="21"/>
        <end position="103"/>
    </location>
</feature>
<dbReference type="InterPro" id="IPR034641">
    <property type="entry name" value="RGL11"/>
</dbReference>
<feature type="domain" description="Rhamnogalacturonan lyase family 11 C-terminal" evidence="4">
    <location>
        <begin position="202"/>
        <end position="683"/>
    </location>
</feature>
<dbReference type="Proteomes" id="UP000295781">
    <property type="component" value="Chromosome"/>
</dbReference>
<dbReference type="PANTHER" id="PTHR43118:SF1">
    <property type="entry name" value="RHAMNOGALACTURONAN LYASE (EUROFUNG)"/>
    <property type="match status" value="1"/>
</dbReference>
<reference evidence="5 6" key="1">
    <citation type="submission" date="2015-09" db="EMBL/GenBank/DDBJ databases">
        <title>Sorangium comparison.</title>
        <authorList>
            <person name="Zaburannyi N."/>
            <person name="Bunk B."/>
            <person name="Overmann J."/>
            <person name="Mueller R."/>
        </authorList>
    </citation>
    <scope>NUCLEOTIDE SEQUENCE [LARGE SCALE GENOMIC DNA]</scope>
    <source>
        <strain evidence="5 6">So ceGT47</strain>
    </source>
</reference>
<evidence type="ECO:0000256" key="2">
    <source>
        <dbReference type="SAM" id="SignalP"/>
    </source>
</evidence>
<dbReference type="InterPro" id="IPR041624">
    <property type="entry name" value="RGI_lyase"/>
</dbReference>
<evidence type="ECO:0000259" key="3">
    <source>
        <dbReference type="Pfam" id="PF18370"/>
    </source>
</evidence>
<accession>A0A4P2Q052</accession>
<dbReference type="AlphaFoldDB" id="A0A4P2Q052"/>
<dbReference type="RefSeq" id="WP_129347451.1">
    <property type="nucleotide sequence ID" value="NZ_CP012670.1"/>
</dbReference>
<dbReference type="SUPFAM" id="SSF69318">
    <property type="entry name" value="Integrin alpha N-terminal domain"/>
    <property type="match status" value="1"/>
</dbReference>
<dbReference type="Gene3D" id="2.60.40.10">
    <property type="entry name" value="Immunoglobulins"/>
    <property type="match status" value="1"/>
</dbReference>
<evidence type="ECO:0000259" key="4">
    <source>
        <dbReference type="Pfam" id="PF21348"/>
    </source>
</evidence>
<evidence type="ECO:0000313" key="6">
    <source>
        <dbReference type="Proteomes" id="UP000295781"/>
    </source>
</evidence>
<feature type="compositionally biased region" description="Gly residues" evidence="1">
    <location>
        <begin position="29"/>
        <end position="97"/>
    </location>
</feature>
<sequence length="688" mass="71507">MKRPNLLICFSLTAGLLACGSSGSSSSGEDGGAGGAGGQGAGTGGAGAAGTASGGGSGAGTGGVSGATGGPGTGGGAATGTGGGATGAGGAGTGGGEDAPTGFAQMEDLDRGVVAVPADGGIYVGWRLFGYDRDDIAFNVYRDGEKVNDAPITDSTNFVDRGGSPGSVYSVRPVVGGGERGESETAAVWKDGYLSIPTPPPPAGDGYSYTSGDGSVGDLDGDGRYEIVLKWDPSNLQDNSKAGRTGKTYLDAYSLDGERLWRIDLGVNIRAGAHYSPFLVYDLDGDGKAEVAVKTAPGTRDGTGEFLRKGPAAGDDDARDYRNGDGYILTGPEYLTVFSGETGEELATVEFQVGRGDVCSWGNNECYGNRVDRFVGTIAFLDDTGRPSAVFGRGYYARTTLSAWNYRDGALTNLWTFDSSSSREDGAFGGKGVHGISVANVDDDPQQEIINGGATFDNDGTGLCAVDYYAHGDALHVTDHVPSRPGLEVFQPYEAEGVPAYAMRDARTCEVLWRGPNSTSEGPGRGVAADIDPNNPGSEAWVNNSSLLSATTGKEVGSRPSSTNFLVWWDADLSRELLDSNGIRQYDREGEGLTAQGCSSINGTKSTPTLSADLLGDWREEVIFRCGDALRIFTTNQVAKDRIHTLMHDPQYRVAISWQNSAYNQPPHPSFHIGEGMAPAPKPDIHVR</sequence>
<dbReference type="EMBL" id="CP012670">
    <property type="protein sequence ID" value="AUX22256.1"/>
    <property type="molecule type" value="Genomic_DNA"/>
</dbReference>
<proteinExistence type="predicted"/>
<dbReference type="Pfam" id="PF18370">
    <property type="entry name" value="RGI_lyase"/>
    <property type="match status" value="1"/>
</dbReference>
<dbReference type="InterPro" id="IPR028994">
    <property type="entry name" value="Integrin_alpha_N"/>
</dbReference>
<dbReference type="InterPro" id="IPR049366">
    <property type="entry name" value="RGL11_C"/>
</dbReference>
<evidence type="ECO:0000313" key="5">
    <source>
        <dbReference type="EMBL" id="AUX22256.1"/>
    </source>
</evidence>
<protein>
    <submittedName>
        <fullName evidence="5">Uncharacterized protein</fullName>
    </submittedName>
</protein>
<feature type="signal peptide" evidence="2">
    <location>
        <begin position="1"/>
        <end position="27"/>
    </location>
</feature>
<feature type="domain" description="Rhamnogalacturonan I lyase beta-sheet" evidence="3">
    <location>
        <begin position="105"/>
        <end position="189"/>
    </location>
</feature>
<dbReference type="Pfam" id="PF21348">
    <property type="entry name" value="RGL11_C"/>
    <property type="match status" value="1"/>
</dbReference>
<name>A0A4P2Q052_SORCE</name>
<keyword evidence="2" id="KW-0732">Signal</keyword>
<feature type="chain" id="PRO_5020363446" evidence="2">
    <location>
        <begin position="28"/>
        <end position="688"/>
    </location>
</feature>